<evidence type="ECO:0000313" key="12">
    <source>
        <dbReference type="Proteomes" id="UP001499851"/>
    </source>
</evidence>
<evidence type="ECO:0000256" key="4">
    <source>
        <dbReference type="ARBA" id="ARBA00022475"/>
    </source>
</evidence>
<dbReference type="Proteomes" id="UP001499851">
    <property type="component" value="Unassembled WGS sequence"/>
</dbReference>
<evidence type="ECO:0000259" key="10">
    <source>
        <dbReference type="PROSITE" id="PS51202"/>
    </source>
</evidence>
<evidence type="ECO:0000256" key="2">
    <source>
        <dbReference type="ARBA" id="ARBA00022448"/>
    </source>
</evidence>
<evidence type="ECO:0000256" key="1">
    <source>
        <dbReference type="ARBA" id="ARBA00004651"/>
    </source>
</evidence>
<dbReference type="PROSITE" id="PS51202">
    <property type="entry name" value="RCK_C"/>
    <property type="match status" value="1"/>
</dbReference>
<dbReference type="Pfam" id="PF00999">
    <property type="entry name" value="Na_H_Exchanger"/>
    <property type="match status" value="1"/>
</dbReference>
<dbReference type="Pfam" id="PF02080">
    <property type="entry name" value="TrkA_C"/>
    <property type="match status" value="1"/>
</dbReference>
<evidence type="ECO:0000256" key="8">
    <source>
        <dbReference type="ARBA" id="ARBA00023136"/>
    </source>
</evidence>
<dbReference type="EMBL" id="BAAAQF010000005">
    <property type="protein sequence ID" value="GAA1671983.1"/>
    <property type="molecule type" value="Genomic_DNA"/>
</dbReference>
<sequence>MTLPQLYLVVLIGCVTVLVSIAAIRATHRLGLPALLVFLAVGMILGEDGAGIPFEDFELAQVLGTFALALILIEGGLSTRWRAISPQLAPASMLATVGVGVSVTVTALGAHYLLGFAWQTSLVVGAVVASTDAAAVFSELRGVGLPKRLSGTLEAESGFNDAPAVILVLAFSAAEGLPSTFELLGLLVWELAAGSVIGLLVGAGGAWVLRRLALPVSGLYPLAVFSLGMAAFAAAGSLHASGFIAAYLAALVLGNSRLPHRAATQSFASGLGWVAQLGMFVMLGLLASPDGLLRMLVPALVLGAVLTLLARPLSVWISLVPFRFSGREKALLSWAGLRGAVPIVLATIPRSEHLPGSQSLWDLVFILVVVFTLVQSPTLPWVAKRLGLARSGVVQEVDIETAPLDAVDGEVLTITVPKGSGLAGIRIFELRLPEGSAIAGVLRVDRLFVPAKADRLRSGDQLIVVTTPRLREATEQRLTALARAGRLARWLGETGKDLPQVVPYANAQDHAVPARGP</sequence>
<feature type="transmembrane region" description="Helical" evidence="9">
    <location>
        <begin position="331"/>
        <end position="348"/>
    </location>
</feature>
<dbReference type="Gene3D" id="1.20.1530.20">
    <property type="match status" value="1"/>
</dbReference>
<name>A0ABP4SF38_9ACTN</name>
<dbReference type="RefSeq" id="WP_344484613.1">
    <property type="nucleotide sequence ID" value="NZ_BAAAQF010000005.1"/>
</dbReference>
<keyword evidence="5 9" id="KW-0812">Transmembrane</keyword>
<evidence type="ECO:0000313" key="11">
    <source>
        <dbReference type="EMBL" id="GAA1671983.1"/>
    </source>
</evidence>
<comment type="subcellular location">
    <subcellularLocation>
        <location evidence="1">Cell membrane</location>
        <topology evidence="1">Multi-pass membrane protein</topology>
    </subcellularLocation>
</comment>
<keyword evidence="4" id="KW-1003">Cell membrane</keyword>
<feature type="transmembrane region" description="Helical" evidence="9">
    <location>
        <begin position="216"/>
        <end position="234"/>
    </location>
</feature>
<evidence type="ECO:0000256" key="9">
    <source>
        <dbReference type="SAM" id="Phobius"/>
    </source>
</evidence>
<keyword evidence="8 9" id="KW-0472">Membrane</keyword>
<dbReference type="InterPro" id="IPR036721">
    <property type="entry name" value="RCK_C_sf"/>
</dbReference>
<comment type="caution">
    <text evidence="11">The sequence shown here is derived from an EMBL/GenBank/DDBJ whole genome shotgun (WGS) entry which is preliminary data.</text>
</comment>
<organism evidence="11 12">
    <name type="scientific">Glycomyces endophyticus</name>
    <dbReference type="NCBI Taxonomy" id="480996"/>
    <lineage>
        <taxon>Bacteria</taxon>
        <taxon>Bacillati</taxon>
        <taxon>Actinomycetota</taxon>
        <taxon>Actinomycetes</taxon>
        <taxon>Glycomycetales</taxon>
        <taxon>Glycomycetaceae</taxon>
        <taxon>Glycomyces</taxon>
    </lineage>
</organism>
<feature type="transmembrane region" description="Helical" evidence="9">
    <location>
        <begin position="360"/>
        <end position="382"/>
    </location>
</feature>
<reference evidence="12" key="1">
    <citation type="journal article" date="2019" name="Int. J. Syst. Evol. Microbiol.">
        <title>The Global Catalogue of Microorganisms (GCM) 10K type strain sequencing project: providing services to taxonomists for standard genome sequencing and annotation.</title>
        <authorList>
            <consortium name="The Broad Institute Genomics Platform"/>
            <consortium name="The Broad Institute Genome Sequencing Center for Infectious Disease"/>
            <person name="Wu L."/>
            <person name="Ma J."/>
        </authorList>
    </citation>
    <scope>NUCLEOTIDE SEQUENCE [LARGE SCALE GENOMIC DNA]</scope>
    <source>
        <strain evidence="12">JCM 16001</strain>
    </source>
</reference>
<feature type="transmembrane region" description="Helical" evidence="9">
    <location>
        <begin position="295"/>
        <end position="319"/>
    </location>
</feature>
<evidence type="ECO:0000256" key="3">
    <source>
        <dbReference type="ARBA" id="ARBA00022449"/>
    </source>
</evidence>
<protein>
    <submittedName>
        <fullName evidence="11">Potassium/proton antiporter</fullName>
    </submittedName>
</protein>
<evidence type="ECO:0000256" key="6">
    <source>
        <dbReference type="ARBA" id="ARBA00022989"/>
    </source>
</evidence>
<dbReference type="PANTHER" id="PTHR32507:SF7">
    <property type="entry name" value="K(+)_H(+) ANTIPORTER NHAP2"/>
    <property type="match status" value="1"/>
</dbReference>
<dbReference type="Gene3D" id="3.30.70.1450">
    <property type="entry name" value="Regulator of K+ conductance, C-terminal domain"/>
    <property type="match status" value="1"/>
</dbReference>
<gene>
    <name evidence="11" type="ORF">GCM10009830_17670</name>
</gene>
<feature type="transmembrane region" description="Helical" evidence="9">
    <location>
        <begin position="240"/>
        <end position="258"/>
    </location>
</feature>
<dbReference type="InterPro" id="IPR038770">
    <property type="entry name" value="Na+/solute_symporter_sf"/>
</dbReference>
<evidence type="ECO:0000256" key="7">
    <source>
        <dbReference type="ARBA" id="ARBA00023065"/>
    </source>
</evidence>
<feature type="transmembrane region" description="Helical" evidence="9">
    <location>
        <begin position="89"/>
        <end position="110"/>
    </location>
</feature>
<dbReference type="SUPFAM" id="SSF116726">
    <property type="entry name" value="TrkA C-terminal domain-like"/>
    <property type="match status" value="1"/>
</dbReference>
<dbReference type="PANTHER" id="PTHR32507">
    <property type="entry name" value="NA(+)/H(+) ANTIPORTER 1"/>
    <property type="match status" value="1"/>
</dbReference>
<feature type="transmembrane region" description="Helical" evidence="9">
    <location>
        <begin position="270"/>
        <end position="289"/>
    </location>
</feature>
<feature type="transmembrane region" description="Helical" evidence="9">
    <location>
        <begin position="59"/>
        <end position="77"/>
    </location>
</feature>
<keyword evidence="6 9" id="KW-1133">Transmembrane helix</keyword>
<dbReference type="InterPro" id="IPR006153">
    <property type="entry name" value="Cation/H_exchanger_TM"/>
</dbReference>
<dbReference type="NCBIfam" id="NF003715">
    <property type="entry name" value="PRK05326.1-2"/>
    <property type="match status" value="1"/>
</dbReference>
<proteinExistence type="predicted"/>
<feature type="transmembrane region" description="Helical" evidence="9">
    <location>
        <begin position="186"/>
        <end position="209"/>
    </location>
</feature>
<dbReference type="NCBIfam" id="NF003716">
    <property type="entry name" value="PRK05326.1-3"/>
    <property type="match status" value="1"/>
</dbReference>
<keyword evidence="12" id="KW-1185">Reference proteome</keyword>
<feature type="transmembrane region" description="Helical" evidence="9">
    <location>
        <begin position="30"/>
        <end position="47"/>
    </location>
</feature>
<keyword evidence="2" id="KW-0813">Transport</keyword>
<accession>A0ABP4SF38</accession>
<keyword evidence="7" id="KW-0406">Ion transport</keyword>
<feature type="domain" description="RCK C-terminal" evidence="10">
    <location>
        <begin position="399"/>
        <end position="480"/>
    </location>
</feature>
<evidence type="ECO:0000256" key="5">
    <source>
        <dbReference type="ARBA" id="ARBA00022692"/>
    </source>
</evidence>
<feature type="transmembrane region" description="Helical" evidence="9">
    <location>
        <begin position="6"/>
        <end position="23"/>
    </location>
</feature>
<dbReference type="InterPro" id="IPR006037">
    <property type="entry name" value="RCK_C"/>
</dbReference>
<keyword evidence="3" id="KW-0050">Antiport</keyword>